<dbReference type="Pfam" id="PF13927">
    <property type="entry name" value="Ig_3"/>
    <property type="match status" value="1"/>
</dbReference>
<keyword evidence="4" id="KW-0812">Transmembrane</keyword>
<dbReference type="GO" id="GO:0007166">
    <property type="term" value="P:cell surface receptor signaling pathway"/>
    <property type="evidence" value="ECO:0007669"/>
    <property type="project" value="TreeGrafter"/>
</dbReference>
<evidence type="ECO:0000256" key="2">
    <source>
        <dbReference type="ARBA" id="ARBA00007343"/>
    </source>
</evidence>
<dbReference type="EMBL" id="JAINUG010000255">
    <property type="protein sequence ID" value="KAJ8385214.1"/>
    <property type="molecule type" value="Genomic_DNA"/>
</dbReference>
<dbReference type="InterPro" id="IPR013783">
    <property type="entry name" value="Ig-like_fold"/>
</dbReference>
<dbReference type="PROSITE" id="PS50835">
    <property type="entry name" value="IG_LIKE"/>
    <property type="match status" value="1"/>
</dbReference>
<dbReference type="GO" id="GO:0009897">
    <property type="term" value="C:external side of plasma membrane"/>
    <property type="evidence" value="ECO:0007669"/>
    <property type="project" value="TreeGrafter"/>
</dbReference>
<evidence type="ECO:0000313" key="18">
    <source>
        <dbReference type="Proteomes" id="UP001221898"/>
    </source>
</evidence>
<reference evidence="17" key="1">
    <citation type="journal article" date="2023" name="Science">
        <title>Genome structures resolve the early diversification of teleost fishes.</title>
        <authorList>
            <person name="Parey E."/>
            <person name="Louis A."/>
            <person name="Montfort J."/>
            <person name="Bouchez O."/>
            <person name="Roques C."/>
            <person name="Iampietro C."/>
            <person name="Lluch J."/>
            <person name="Castinel A."/>
            <person name="Donnadieu C."/>
            <person name="Desvignes T."/>
            <person name="Floi Bucao C."/>
            <person name="Jouanno E."/>
            <person name="Wen M."/>
            <person name="Mejri S."/>
            <person name="Dirks R."/>
            <person name="Jansen H."/>
            <person name="Henkel C."/>
            <person name="Chen W.J."/>
            <person name="Zahm M."/>
            <person name="Cabau C."/>
            <person name="Klopp C."/>
            <person name="Thompson A.W."/>
            <person name="Robinson-Rechavi M."/>
            <person name="Braasch I."/>
            <person name="Lecointre G."/>
            <person name="Bobe J."/>
            <person name="Postlethwait J.H."/>
            <person name="Berthelot C."/>
            <person name="Roest Crollius H."/>
            <person name="Guiguen Y."/>
        </authorList>
    </citation>
    <scope>NUCLEOTIDE SEQUENCE</scope>
    <source>
        <strain evidence="17">NC1722</strain>
    </source>
</reference>
<dbReference type="InterPro" id="IPR036179">
    <property type="entry name" value="Ig-like_dom_sf"/>
</dbReference>
<feature type="region of interest" description="Disordered" evidence="14">
    <location>
        <begin position="24"/>
        <end position="47"/>
    </location>
</feature>
<keyword evidence="6" id="KW-0677">Repeat</keyword>
<comment type="caution">
    <text evidence="17">The sequence shown here is derived from an EMBL/GenBank/DDBJ whole genome shotgun (WGS) entry which is preliminary data.</text>
</comment>
<dbReference type="Pfam" id="PF13855">
    <property type="entry name" value="LRR_8"/>
    <property type="match status" value="1"/>
</dbReference>
<dbReference type="SMART" id="SM00369">
    <property type="entry name" value="LRR_TYP"/>
    <property type="match status" value="4"/>
</dbReference>
<evidence type="ECO:0000256" key="1">
    <source>
        <dbReference type="ARBA" id="ARBA00004141"/>
    </source>
</evidence>
<keyword evidence="9" id="KW-0472">Membrane</keyword>
<sequence>MRIHTADVLRVIAFLFLTSHGSTISPDCKTSEERPKNTGKGSAPATTSERVVCTNMDLDQVLPSDSFPNRTVTLILNSNKIQELKNGSFLGLSALERLDIRSNIISHIEPGAFSGLLALKRLDLSNNTIGCLNGDTFKGLSSLVRLNLSANVFSSLSQGTFDSLVSLKTLEFQTQYLLCDCNLRWLLLWIKERNVAVKDTRCSYPRSLQGQLVTSVKPEVLTCDAPLELPSFQMTPSQRQIVFRGDSLPFQCMASYIDEDMQVLWYQDGRMVEPDAAQGIAIEKSMVQNCSLIASALTISNIQPGSTGNWECRVRTSRGNNTRTVHIVVLESSAKYCPPDRVSNNKGEF</sequence>
<keyword evidence="11" id="KW-0675">Receptor</keyword>
<dbReference type="InterPro" id="IPR007110">
    <property type="entry name" value="Ig-like_dom"/>
</dbReference>
<dbReference type="InterPro" id="IPR003591">
    <property type="entry name" value="Leu-rich_rpt_typical-subtyp"/>
</dbReference>
<dbReference type="FunFam" id="3.80.10.10:FF:000287">
    <property type="entry name" value="adhesion G protein-coupled receptor A3"/>
    <property type="match status" value="1"/>
</dbReference>
<evidence type="ECO:0000256" key="8">
    <source>
        <dbReference type="ARBA" id="ARBA00023040"/>
    </source>
</evidence>
<dbReference type="AlphaFoldDB" id="A0AAD7W714"/>
<gene>
    <name evidence="17" type="ORF">AAFF_G00190910</name>
</gene>
<dbReference type="SMART" id="SM00409">
    <property type="entry name" value="IG"/>
    <property type="match status" value="1"/>
</dbReference>
<dbReference type="InterPro" id="IPR032675">
    <property type="entry name" value="LRR_dom_sf"/>
</dbReference>
<dbReference type="SUPFAM" id="SSF48726">
    <property type="entry name" value="Immunoglobulin"/>
    <property type="match status" value="1"/>
</dbReference>
<name>A0AAD7W714_9TELE</name>
<dbReference type="InterPro" id="IPR001611">
    <property type="entry name" value="Leu-rich_rpt"/>
</dbReference>
<evidence type="ECO:0000256" key="9">
    <source>
        <dbReference type="ARBA" id="ARBA00023136"/>
    </source>
</evidence>
<protein>
    <recommendedName>
        <fullName evidence="16">Ig-like domain-containing protein</fullName>
    </recommendedName>
</protein>
<evidence type="ECO:0000256" key="13">
    <source>
        <dbReference type="ARBA" id="ARBA00023319"/>
    </source>
</evidence>
<feature type="chain" id="PRO_5042250503" description="Ig-like domain-containing protein" evidence="15">
    <location>
        <begin position="22"/>
        <end position="349"/>
    </location>
</feature>
<feature type="domain" description="Ig-like" evidence="16">
    <location>
        <begin position="230"/>
        <end position="328"/>
    </location>
</feature>
<keyword evidence="3" id="KW-0433">Leucine-rich repeat</keyword>
<comment type="similarity">
    <text evidence="2">Belongs to the G-protein coupled receptor 2 family. Adhesion G-protein coupled receptor (ADGR) subfamily.</text>
</comment>
<evidence type="ECO:0000256" key="11">
    <source>
        <dbReference type="ARBA" id="ARBA00023170"/>
    </source>
</evidence>
<keyword evidence="12" id="KW-0807">Transducer</keyword>
<keyword evidence="8" id="KW-0297">G-protein coupled receptor</keyword>
<evidence type="ECO:0000256" key="10">
    <source>
        <dbReference type="ARBA" id="ARBA00023157"/>
    </source>
</evidence>
<dbReference type="PANTHER" id="PTHR45930">
    <property type="entry name" value="G-PROTEIN COUPLED RECEPTOR 124-LIKE PROTEIN"/>
    <property type="match status" value="1"/>
</dbReference>
<evidence type="ECO:0000256" key="5">
    <source>
        <dbReference type="ARBA" id="ARBA00022729"/>
    </source>
</evidence>
<evidence type="ECO:0000256" key="4">
    <source>
        <dbReference type="ARBA" id="ARBA00022692"/>
    </source>
</evidence>
<dbReference type="GO" id="GO:0004930">
    <property type="term" value="F:G protein-coupled receptor activity"/>
    <property type="evidence" value="ECO:0007669"/>
    <property type="project" value="UniProtKB-KW"/>
</dbReference>
<evidence type="ECO:0000256" key="14">
    <source>
        <dbReference type="SAM" id="MobiDB-lite"/>
    </source>
</evidence>
<dbReference type="InterPro" id="IPR000483">
    <property type="entry name" value="Cys-rich_flank_reg_C"/>
</dbReference>
<evidence type="ECO:0000256" key="7">
    <source>
        <dbReference type="ARBA" id="ARBA00022989"/>
    </source>
</evidence>
<evidence type="ECO:0000256" key="15">
    <source>
        <dbReference type="SAM" id="SignalP"/>
    </source>
</evidence>
<keyword evidence="7" id="KW-1133">Transmembrane helix</keyword>
<evidence type="ECO:0000256" key="12">
    <source>
        <dbReference type="ARBA" id="ARBA00023224"/>
    </source>
</evidence>
<evidence type="ECO:0000259" key="16">
    <source>
        <dbReference type="PROSITE" id="PS50835"/>
    </source>
</evidence>
<dbReference type="Gene3D" id="3.80.10.10">
    <property type="entry name" value="Ribonuclease Inhibitor"/>
    <property type="match status" value="1"/>
</dbReference>
<evidence type="ECO:0000256" key="3">
    <source>
        <dbReference type="ARBA" id="ARBA00022614"/>
    </source>
</evidence>
<dbReference type="InterPro" id="IPR003599">
    <property type="entry name" value="Ig_sub"/>
</dbReference>
<feature type="non-terminal residue" evidence="17">
    <location>
        <position position="1"/>
    </location>
</feature>
<dbReference type="PANTHER" id="PTHR45930:SF2">
    <property type="entry name" value="ADHESION G PROTEIN-COUPLED RECEPTOR A3"/>
    <property type="match status" value="1"/>
</dbReference>
<keyword evidence="10" id="KW-1015">Disulfide bond</keyword>
<accession>A0AAD7W714</accession>
<feature type="signal peptide" evidence="15">
    <location>
        <begin position="1"/>
        <end position="21"/>
    </location>
</feature>
<dbReference type="Gene3D" id="2.60.40.10">
    <property type="entry name" value="Immunoglobulins"/>
    <property type="match status" value="1"/>
</dbReference>
<dbReference type="InterPro" id="IPR051963">
    <property type="entry name" value="Adhesion_GPCR_A"/>
</dbReference>
<keyword evidence="5 15" id="KW-0732">Signal</keyword>
<keyword evidence="13" id="KW-0393">Immunoglobulin domain</keyword>
<dbReference type="SUPFAM" id="SSF52058">
    <property type="entry name" value="L domain-like"/>
    <property type="match status" value="1"/>
</dbReference>
<organism evidence="17 18">
    <name type="scientific">Aldrovandia affinis</name>
    <dbReference type="NCBI Taxonomy" id="143900"/>
    <lineage>
        <taxon>Eukaryota</taxon>
        <taxon>Metazoa</taxon>
        <taxon>Chordata</taxon>
        <taxon>Craniata</taxon>
        <taxon>Vertebrata</taxon>
        <taxon>Euteleostomi</taxon>
        <taxon>Actinopterygii</taxon>
        <taxon>Neopterygii</taxon>
        <taxon>Teleostei</taxon>
        <taxon>Notacanthiformes</taxon>
        <taxon>Halosauridae</taxon>
        <taxon>Aldrovandia</taxon>
    </lineage>
</organism>
<dbReference type="SMART" id="SM00082">
    <property type="entry name" value="LRRCT"/>
    <property type="match status" value="1"/>
</dbReference>
<proteinExistence type="inferred from homology"/>
<keyword evidence="18" id="KW-1185">Reference proteome</keyword>
<evidence type="ECO:0000313" key="17">
    <source>
        <dbReference type="EMBL" id="KAJ8385214.1"/>
    </source>
</evidence>
<comment type="subcellular location">
    <subcellularLocation>
        <location evidence="1">Membrane</location>
        <topology evidence="1">Multi-pass membrane protein</topology>
    </subcellularLocation>
</comment>
<evidence type="ECO:0000256" key="6">
    <source>
        <dbReference type="ARBA" id="ARBA00022737"/>
    </source>
</evidence>
<dbReference type="Proteomes" id="UP001221898">
    <property type="component" value="Unassembled WGS sequence"/>
</dbReference>